<name>A0A4C1YTJ2_EUMVA</name>
<gene>
    <name evidence="2" type="ORF">EVAR_55381_1</name>
</gene>
<evidence type="ECO:0000256" key="1">
    <source>
        <dbReference type="SAM" id="MobiDB-lite"/>
    </source>
</evidence>
<protein>
    <submittedName>
        <fullName evidence="2">Uncharacterized protein</fullName>
    </submittedName>
</protein>
<evidence type="ECO:0000313" key="3">
    <source>
        <dbReference type="Proteomes" id="UP000299102"/>
    </source>
</evidence>
<feature type="region of interest" description="Disordered" evidence="1">
    <location>
        <begin position="72"/>
        <end position="113"/>
    </location>
</feature>
<dbReference type="EMBL" id="BGZK01001344">
    <property type="protein sequence ID" value="GBP77717.1"/>
    <property type="molecule type" value="Genomic_DNA"/>
</dbReference>
<organism evidence="2 3">
    <name type="scientific">Eumeta variegata</name>
    <name type="common">Bagworm moth</name>
    <name type="synonym">Eumeta japonica</name>
    <dbReference type="NCBI Taxonomy" id="151549"/>
    <lineage>
        <taxon>Eukaryota</taxon>
        <taxon>Metazoa</taxon>
        <taxon>Ecdysozoa</taxon>
        <taxon>Arthropoda</taxon>
        <taxon>Hexapoda</taxon>
        <taxon>Insecta</taxon>
        <taxon>Pterygota</taxon>
        <taxon>Neoptera</taxon>
        <taxon>Endopterygota</taxon>
        <taxon>Lepidoptera</taxon>
        <taxon>Glossata</taxon>
        <taxon>Ditrysia</taxon>
        <taxon>Tineoidea</taxon>
        <taxon>Psychidae</taxon>
        <taxon>Oiketicinae</taxon>
        <taxon>Eumeta</taxon>
    </lineage>
</organism>
<sequence>MAGVRVNVNPKPIGAINFRTWYHRWQRIFSSGLCAKIASINNCGKVPRVSDVRAETSLRKYGAGEESVSKLSKVTGKRAGERRHNGCVSDKAARRRSHGPRSALRPDYVRVGP</sequence>
<comment type="caution">
    <text evidence="2">The sequence shown here is derived from an EMBL/GenBank/DDBJ whole genome shotgun (WGS) entry which is preliminary data.</text>
</comment>
<accession>A0A4C1YTJ2</accession>
<dbReference type="AlphaFoldDB" id="A0A4C1YTJ2"/>
<evidence type="ECO:0000313" key="2">
    <source>
        <dbReference type="EMBL" id="GBP77717.1"/>
    </source>
</evidence>
<keyword evidence="3" id="KW-1185">Reference proteome</keyword>
<proteinExistence type="predicted"/>
<dbReference type="Proteomes" id="UP000299102">
    <property type="component" value="Unassembled WGS sequence"/>
</dbReference>
<reference evidence="2 3" key="1">
    <citation type="journal article" date="2019" name="Commun. Biol.">
        <title>The bagworm genome reveals a unique fibroin gene that provides high tensile strength.</title>
        <authorList>
            <person name="Kono N."/>
            <person name="Nakamura H."/>
            <person name="Ohtoshi R."/>
            <person name="Tomita M."/>
            <person name="Numata K."/>
            <person name="Arakawa K."/>
        </authorList>
    </citation>
    <scope>NUCLEOTIDE SEQUENCE [LARGE SCALE GENOMIC DNA]</scope>
</reference>